<dbReference type="InterPro" id="IPR019405">
    <property type="entry name" value="Lactonase_7-beta_prop"/>
</dbReference>
<gene>
    <name evidence="3" type="ORF">HFV08_21940</name>
</gene>
<feature type="chain" id="PRO_5047347234" evidence="2">
    <location>
        <begin position="39"/>
        <end position="389"/>
    </location>
</feature>
<evidence type="ECO:0000256" key="2">
    <source>
        <dbReference type="SAM" id="SignalP"/>
    </source>
</evidence>
<dbReference type="PANTHER" id="PTHR30344">
    <property type="entry name" value="6-PHOSPHOGLUCONOLACTONASE-RELATED"/>
    <property type="match status" value="1"/>
</dbReference>
<comment type="similarity">
    <text evidence="1">Belongs to the cycloisomerase 2 family.</text>
</comment>
<protein>
    <submittedName>
        <fullName evidence="3">Lactonase family protein</fullName>
    </submittedName>
</protein>
<proteinExistence type="inferred from homology"/>
<evidence type="ECO:0000256" key="1">
    <source>
        <dbReference type="ARBA" id="ARBA00005564"/>
    </source>
</evidence>
<dbReference type="InterPro" id="IPR050282">
    <property type="entry name" value="Cycloisomerase_2"/>
</dbReference>
<dbReference type="Pfam" id="PF10282">
    <property type="entry name" value="Lactonase"/>
    <property type="match status" value="1"/>
</dbReference>
<dbReference type="InterPro" id="IPR006311">
    <property type="entry name" value="TAT_signal"/>
</dbReference>
<organism evidence="3 4">
    <name type="scientific">Streptomyces physcomitrii</name>
    <dbReference type="NCBI Taxonomy" id="2724184"/>
    <lineage>
        <taxon>Bacteria</taxon>
        <taxon>Bacillati</taxon>
        <taxon>Actinomycetota</taxon>
        <taxon>Actinomycetes</taxon>
        <taxon>Kitasatosporales</taxon>
        <taxon>Streptomycetaceae</taxon>
        <taxon>Streptomyces</taxon>
    </lineage>
</organism>
<dbReference type="Gene3D" id="2.130.10.10">
    <property type="entry name" value="YVTN repeat-like/Quinoprotein amine dehydrogenase"/>
    <property type="match status" value="1"/>
</dbReference>
<comment type="caution">
    <text evidence="3">The sequence shown here is derived from an EMBL/GenBank/DDBJ whole genome shotgun (WGS) entry which is preliminary data.</text>
</comment>
<name>A0ABX1H9F3_9ACTN</name>
<keyword evidence="2" id="KW-0732">Signal</keyword>
<feature type="signal peptide" evidence="2">
    <location>
        <begin position="1"/>
        <end position="38"/>
    </location>
</feature>
<accession>A0ABX1H9F3</accession>
<reference evidence="3 4" key="1">
    <citation type="submission" date="2020-04" db="EMBL/GenBank/DDBJ databases">
        <title>Phylogenetic Diversity and Antibacterial Activity against Ralstonia solanacearum of Endophytic Actinomycete Isolated from Moss.</title>
        <authorList>
            <person name="Zhuang X."/>
        </authorList>
    </citation>
    <scope>NUCLEOTIDE SEQUENCE [LARGE SCALE GENOMIC DNA]</scope>
    <source>
        <strain evidence="3 4">LD120</strain>
    </source>
</reference>
<evidence type="ECO:0000313" key="4">
    <source>
        <dbReference type="Proteomes" id="UP000772196"/>
    </source>
</evidence>
<keyword evidence="4" id="KW-1185">Reference proteome</keyword>
<dbReference type="PROSITE" id="PS51318">
    <property type="entry name" value="TAT"/>
    <property type="match status" value="1"/>
</dbReference>
<sequence>MTGTPHRPSGTGRLSRRTLFAATGAAAALALTAGPARAARAAATVPLYLGTYTSSGGGEGIGIAAFDQATGAITGKGSLTGVSDPSFLASAPGHLYAVDEGQGSVTAIAVRDGELSVLNSSPTGGEGPCHLLVHGEGGHVLSANYTSGSVSVHPLAADGSLAEASDLVQHTGSGPDPDRQEGPHAHMVLGTPSGRFVLAVDLGTDSVYTYRLDTGTGKLEAVVQNRVTPGLGPRHAAFHPGGSHLYVANELGDSLSVCSYDDASGEITVLDSLPTVPSGDPAGERNYPAEVLLSPDGAYVYVSNRGHDSIARFAVGGGGGELTLLDTVPAQGSYPRHISLDPTGRWLFAANQKSGNVGVFARDEATGALKGTGTPFATPTPVCVLPVAD</sequence>
<dbReference type="InterPro" id="IPR011048">
    <property type="entry name" value="Haem_d1_sf"/>
</dbReference>
<dbReference type="InterPro" id="IPR015943">
    <property type="entry name" value="WD40/YVTN_repeat-like_dom_sf"/>
</dbReference>
<evidence type="ECO:0000313" key="3">
    <source>
        <dbReference type="EMBL" id="NKI43864.1"/>
    </source>
</evidence>
<dbReference type="SUPFAM" id="SSF51004">
    <property type="entry name" value="C-terminal (heme d1) domain of cytochrome cd1-nitrite reductase"/>
    <property type="match status" value="1"/>
</dbReference>
<dbReference type="PANTHER" id="PTHR30344:SF1">
    <property type="entry name" value="6-PHOSPHOGLUCONOLACTONASE"/>
    <property type="match status" value="1"/>
</dbReference>
<dbReference type="RefSeq" id="WP_168541648.1">
    <property type="nucleotide sequence ID" value="NZ_JAAWWP010000014.1"/>
</dbReference>
<dbReference type="EMBL" id="JAAWWP010000014">
    <property type="protein sequence ID" value="NKI43864.1"/>
    <property type="molecule type" value="Genomic_DNA"/>
</dbReference>
<dbReference type="Proteomes" id="UP000772196">
    <property type="component" value="Unassembled WGS sequence"/>
</dbReference>